<dbReference type="Proteomes" id="UP000064007">
    <property type="component" value="Chromosome 1"/>
</dbReference>
<evidence type="ECO:0000313" key="2">
    <source>
        <dbReference type="Proteomes" id="UP000064007"/>
    </source>
</evidence>
<evidence type="ECO:0000313" key="1">
    <source>
        <dbReference type="EMBL" id="CEZ19426.1"/>
    </source>
</evidence>
<protein>
    <submittedName>
        <fullName evidence="1">Uncharacterized protein</fullName>
    </submittedName>
</protein>
<dbReference type="KEGG" id="mbat:BN1208_0536"/>
<dbReference type="STRING" id="1581557.BN1208_0536"/>
<organism evidence="1 2">
    <name type="scientific">Candidatus Methylopumilus planktonicus</name>
    <dbReference type="NCBI Taxonomy" id="1581557"/>
    <lineage>
        <taxon>Bacteria</taxon>
        <taxon>Pseudomonadati</taxon>
        <taxon>Pseudomonadota</taxon>
        <taxon>Betaproteobacteria</taxon>
        <taxon>Nitrosomonadales</taxon>
        <taxon>Methylophilaceae</taxon>
        <taxon>Candidatus Methylopumilus</taxon>
    </lineage>
</organism>
<gene>
    <name evidence="1" type="ORF">BN1208_0536</name>
</gene>
<sequence>MRELEGELSEFKASKKLMKEIDEAYSKDLLEKCFSGLEHKKHFSQKSADLMIELWFDLSGFQKYIQKNYSDDWVAIQDVIHLNLSEELMNAHYDIHN</sequence>
<dbReference type="EMBL" id="LN827929">
    <property type="protein sequence ID" value="CEZ19426.1"/>
    <property type="molecule type" value="Genomic_DNA"/>
</dbReference>
<name>A0A0D6EVA8_9PROT</name>
<proteinExistence type="predicted"/>
<keyword evidence="2" id="KW-1185">Reference proteome</keyword>
<dbReference type="RefSeq" id="WP_156157772.1">
    <property type="nucleotide sequence ID" value="NZ_LN827929.1"/>
</dbReference>
<accession>A0A0D6EVA8</accession>
<dbReference type="AlphaFoldDB" id="A0A0D6EVA8"/>
<reference evidence="2" key="1">
    <citation type="submission" date="2014-12" db="EMBL/GenBank/DDBJ databases">
        <authorList>
            <person name="Salcher M.M."/>
        </authorList>
    </citation>
    <scope>NUCLEOTIDE SEQUENCE [LARGE SCALE GENOMIC DNA]</scope>
    <source>
        <strain evidence="2">MMS-10A-171</strain>
    </source>
</reference>
<dbReference type="HOGENOM" id="CLU_2343454_0_0_4"/>